<evidence type="ECO:0000313" key="3">
    <source>
        <dbReference type="Proteomes" id="UP000037923"/>
    </source>
</evidence>
<comment type="caution">
    <text evidence="2">The sequence shown here is derived from an EMBL/GenBank/DDBJ whole genome shotgun (WGS) entry which is preliminary data.</text>
</comment>
<dbReference type="Proteomes" id="UP000037923">
    <property type="component" value="Unassembled WGS sequence"/>
</dbReference>
<dbReference type="VEuPathDB" id="TriTrypDB:LpyrH10_12_0490"/>
<dbReference type="GeneID" id="26906161"/>
<gene>
    <name evidence="2" type="ORF">ABB37_05871</name>
</gene>
<feature type="region of interest" description="Disordered" evidence="1">
    <location>
        <begin position="186"/>
        <end position="247"/>
    </location>
</feature>
<feature type="region of interest" description="Disordered" evidence="1">
    <location>
        <begin position="65"/>
        <end position="85"/>
    </location>
</feature>
<dbReference type="OrthoDB" id="266252at2759"/>
<dbReference type="EMBL" id="LGTL01000012">
    <property type="protein sequence ID" value="KPA78754.1"/>
    <property type="molecule type" value="Genomic_DNA"/>
</dbReference>
<dbReference type="AlphaFoldDB" id="A0A0N0DUL7"/>
<evidence type="ECO:0000256" key="1">
    <source>
        <dbReference type="SAM" id="MobiDB-lite"/>
    </source>
</evidence>
<dbReference type="OMA" id="FMEVLCP"/>
<sequence length="387" mass="41485">MAGESTDRCSGAIVDARPYLASCCGGGDKDGTDGIDCVDYSSLVEVLCPDGTSLLERLPLSPVPARRGRVVSPSPRRHSATRSPLFAASTPFTFATAGDSLATPQEESVPQPAPPPPHNRNEQGDGSTNLTYADGPVRLHDSFDVSYTTTAAAVAAAVTPTQRAERDDADDGLHIFASGGSCTLVAPRNSARHRRRRRAPAQSSPASCRDSQYLSLGSADRHSSNGRSGFTTPAEQSMHGLTPTSVACTPLSPHERCDLNGRVLLTDRLVQSQSSTALPKMIAAYQQYVQATSASTCCPSALPSKNSRCKWRGNKTHEKEELAALRQALAPRQRGIVLQADNTDEEVLKFVTQAQEGVRPSFRYMDPAEVYGTSSYRSNTFIQQSEN</sequence>
<accession>A0A0N0DUL7</accession>
<protein>
    <submittedName>
        <fullName evidence="2">Uncharacterized protein</fullName>
    </submittedName>
</protein>
<feature type="compositionally biased region" description="Low complexity" evidence="1">
    <location>
        <begin position="200"/>
        <end position="209"/>
    </location>
</feature>
<keyword evidence="3" id="KW-1185">Reference proteome</keyword>
<reference evidence="2 3" key="1">
    <citation type="submission" date="2015-07" db="EMBL/GenBank/DDBJ databases">
        <title>High-quality genome of monoxenous trypanosomatid Leptomonas pyrrhocoris.</title>
        <authorList>
            <person name="Flegontov P."/>
            <person name="Butenko A."/>
            <person name="Firsov S."/>
            <person name="Vlcek C."/>
            <person name="Logacheva M.D."/>
            <person name="Field M."/>
            <person name="Filatov D."/>
            <person name="Flegontova O."/>
            <person name="Gerasimov E."/>
            <person name="Jackson A.P."/>
            <person name="Kelly S."/>
            <person name="Opperdoes F."/>
            <person name="O'Reilly A."/>
            <person name="Votypka J."/>
            <person name="Yurchenko V."/>
            <person name="Lukes J."/>
        </authorList>
    </citation>
    <scope>NUCLEOTIDE SEQUENCE [LARGE SCALE GENOMIC DNA]</scope>
    <source>
        <strain evidence="2">H10</strain>
    </source>
</reference>
<feature type="compositionally biased region" description="Basic residues" evidence="1">
    <location>
        <begin position="190"/>
        <end position="199"/>
    </location>
</feature>
<dbReference type="RefSeq" id="XP_015657193.1">
    <property type="nucleotide sequence ID" value="XM_015804059.1"/>
</dbReference>
<organism evidence="2 3">
    <name type="scientific">Leptomonas pyrrhocoris</name>
    <name type="common">Firebug parasite</name>
    <dbReference type="NCBI Taxonomy" id="157538"/>
    <lineage>
        <taxon>Eukaryota</taxon>
        <taxon>Discoba</taxon>
        <taxon>Euglenozoa</taxon>
        <taxon>Kinetoplastea</taxon>
        <taxon>Metakinetoplastina</taxon>
        <taxon>Trypanosomatida</taxon>
        <taxon>Trypanosomatidae</taxon>
        <taxon>Leishmaniinae</taxon>
        <taxon>Leptomonas</taxon>
    </lineage>
</organism>
<evidence type="ECO:0000313" key="2">
    <source>
        <dbReference type="EMBL" id="KPA78754.1"/>
    </source>
</evidence>
<name>A0A0N0DUL7_LEPPY</name>
<proteinExistence type="predicted"/>
<feature type="region of interest" description="Disordered" evidence="1">
    <location>
        <begin position="100"/>
        <end position="133"/>
    </location>
</feature>
<feature type="compositionally biased region" description="Polar residues" evidence="1">
    <location>
        <begin position="225"/>
        <end position="235"/>
    </location>
</feature>